<protein>
    <submittedName>
        <fullName evidence="1">Uncharacterized protein</fullName>
    </submittedName>
</protein>
<evidence type="ECO:0000313" key="1">
    <source>
        <dbReference type="EMBL" id="OWP75933.1"/>
    </source>
</evidence>
<gene>
    <name evidence="1" type="ORF">BWK62_10765</name>
</gene>
<comment type="caution">
    <text evidence="1">The sequence shown here is derived from an EMBL/GenBank/DDBJ whole genome shotgun (WGS) entry which is preliminary data.</text>
</comment>
<organism evidence="1 2">
    <name type="scientific">Flavobacterium columnare</name>
    <dbReference type="NCBI Taxonomy" id="996"/>
    <lineage>
        <taxon>Bacteria</taxon>
        <taxon>Pseudomonadati</taxon>
        <taxon>Bacteroidota</taxon>
        <taxon>Flavobacteriia</taxon>
        <taxon>Flavobacteriales</taxon>
        <taxon>Flavobacteriaceae</taxon>
        <taxon>Flavobacterium</taxon>
    </lineage>
</organism>
<proteinExistence type="predicted"/>
<accession>A0A246G971</accession>
<sequence length="84" mass="9993">MVKIKNFKTKDKHTKKIKVTSPAYSAAKNQNEDKIQIPVHSTLSEYDLNPLNYIWPRYNIEVSNPYYVLYILVDIFQVKEIKQF</sequence>
<evidence type="ECO:0000313" key="2">
    <source>
        <dbReference type="Proteomes" id="UP000198034"/>
    </source>
</evidence>
<reference evidence="1 2" key="1">
    <citation type="journal article" date="2017" name="Infect. Genet. Evol.">
        <title>Comparative genome analysis of fish pathogen Flavobacterium columnare reveals extensive sequence diversity within the species.</title>
        <authorList>
            <person name="Kayansamruaj P."/>
            <person name="Dong H.T."/>
            <person name="Hirono I."/>
            <person name="Kondo H."/>
            <person name="Senapin S."/>
            <person name="Rodkhum C."/>
        </authorList>
    </citation>
    <scope>NUCLEOTIDE SEQUENCE [LARGE SCALE GENOMIC DNA]</scope>
    <source>
        <strain evidence="1 2">1214</strain>
    </source>
</reference>
<dbReference type="AlphaFoldDB" id="A0A246G971"/>
<name>A0A246G971_9FLAO</name>
<dbReference type="EMBL" id="MTCY01000033">
    <property type="protein sequence ID" value="OWP75933.1"/>
    <property type="molecule type" value="Genomic_DNA"/>
</dbReference>
<dbReference type="Proteomes" id="UP000198034">
    <property type="component" value="Unassembled WGS sequence"/>
</dbReference>